<name>A0AAV6PN90_SOLSE</name>
<protein>
    <submittedName>
        <fullName evidence="1">Uncharacterized protein</fullName>
    </submittedName>
</protein>
<dbReference type="Proteomes" id="UP000693946">
    <property type="component" value="Unassembled WGS sequence"/>
</dbReference>
<accession>A0AAV6PN90</accession>
<keyword evidence="2" id="KW-1185">Reference proteome</keyword>
<dbReference type="AlphaFoldDB" id="A0AAV6PN90"/>
<sequence>MELLLTTNGTWRRITHWQGFDNTLICPHNTTQHYKEILDCAESSPPARYGLISSEWTITACTMFLKASLEDFGLNYTQVKWRIVLTATVASLSHLITEGENLL</sequence>
<comment type="caution">
    <text evidence="1">The sequence shown here is derived from an EMBL/GenBank/DDBJ whole genome shotgun (WGS) entry which is preliminary data.</text>
</comment>
<evidence type="ECO:0000313" key="1">
    <source>
        <dbReference type="EMBL" id="KAG7468749.1"/>
    </source>
</evidence>
<proteinExistence type="predicted"/>
<organism evidence="1 2">
    <name type="scientific">Solea senegalensis</name>
    <name type="common">Senegalese sole</name>
    <dbReference type="NCBI Taxonomy" id="28829"/>
    <lineage>
        <taxon>Eukaryota</taxon>
        <taxon>Metazoa</taxon>
        <taxon>Chordata</taxon>
        <taxon>Craniata</taxon>
        <taxon>Vertebrata</taxon>
        <taxon>Euteleostomi</taxon>
        <taxon>Actinopterygii</taxon>
        <taxon>Neopterygii</taxon>
        <taxon>Teleostei</taxon>
        <taxon>Neoteleostei</taxon>
        <taxon>Acanthomorphata</taxon>
        <taxon>Carangaria</taxon>
        <taxon>Pleuronectiformes</taxon>
        <taxon>Pleuronectoidei</taxon>
        <taxon>Soleidae</taxon>
        <taxon>Solea</taxon>
    </lineage>
</organism>
<dbReference type="EMBL" id="JAGKHQ010000452">
    <property type="protein sequence ID" value="KAG7468749.1"/>
    <property type="molecule type" value="Genomic_DNA"/>
</dbReference>
<reference evidence="1 2" key="1">
    <citation type="journal article" date="2021" name="Sci. Rep.">
        <title>Chromosome anchoring in Senegalese sole (Solea senegalensis) reveals sex-associated markers and genome rearrangements in flatfish.</title>
        <authorList>
            <person name="Guerrero-Cozar I."/>
            <person name="Gomez-Garrido J."/>
            <person name="Berbel C."/>
            <person name="Martinez-Blanch J.F."/>
            <person name="Alioto T."/>
            <person name="Claros M.G."/>
            <person name="Gagnaire P.A."/>
            <person name="Manchado M."/>
        </authorList>
    </citation>
    <scope>NUCLEOTIDE SEQUENCE [LARGE SCALE GENOMIC DNA]</scope>
    <source>
        <strain evidence="1">Sse05_10M</strain>
    </source>
</reference>
<gene>
    <name evidence="1" type="ORF">JOB18_036748</name>
</gene>
<evidence type="ECO:0000313" key="2">
    <source>
        <dbReference type="Proteomes" id="UP000693946"/>
    </source>
</evidence>